<keyword evidence="2" id="KW-1185">Reference proteome</keyword>
<reference evidence="1" key="2">
    <citation type="submission" date="2025-08" db="UniProtKB">
        <authorList>
            <consortium name="Ensembl"/>
        </authorList>
    </citation>
    <scope>IDENTIFICATION</scope>
</reference>
<protein>
    <submittedName>
        <fullName evidence="1">Uncharacterized protein</fullName>
    </submittedName>
</protein>
<organism evidence="1 2">
    <name type="scientific">Ciona intestinalis</name>
    <name type="common">Transparent sea squirt</name>
    <name type="synonym">Ascidia intestinalis</name>
    <dbReference type="NCBI Taxonomy" id="7719"/>
    <lineage>
        <taxon>Eukaryota</taxon>
        <taxon>Metazoa</taxon>
        <taxon>Chordata</taxon>
        <taxon>Tunicata</taxon>
        <taxon>Ascidiacea</taxon>
        <taxon>Phlebobranchia</taxon>
        <taxon>Cionidae</taxon>
        <taxon>Ciona</taxon>
    </lineage>
</organism>
<dbReference type="Proteomes" id="UP000008144">
    <property type="component" value="Unassembled WGS sequence"/>
</dbReference>
<proteinExistence type="predicted"/>
<reference evidence="2" key="1">
    <citation type="journal article" date="2002" name="Science">
        <title>The draft genome of Ciona intestinalis: insights into chordate and vertebrate origins.</title>
        <authorList>
            <person name="Dehal P."/>
            <person name="Satou Y."/>
            <person name="Campbell R.K."/>
            <person name="Chapman J."/>
            <person name="Degnan B."/>
            <person name="De Tomaso A."/>
            <person name="Davidson B."/>
            <person name="Di Gregorio A."/>
            <person name="Gelpke M."/>
            <person name="Goodstein D.M."/>
            <person name="Harafuji N."/>
            <person name="Hastings K.E."/>
            <person name="Ho I."/>
            <person name="Hotta K."/>
            <person name="Huang W."/>
            <person name="Kawashima T."/>
            <person name="Lemaire P."/>
            <person name="Martinez D."/>
            <person name="Meinertzhagen I.A."/>
            <person name="Necula S."/>
            <person name="Nonaka M."/>
            <person name="Putnam N."/>
            <person name="Rash S."/>
            <person name="Saiga H."/>
            <person name="Satake M."/>
            <person name="Terry A."/>
            <person name="Yamada L."/>
            <person name="Wang H.G."/>
            <person name="Awazu S."/>
            <person name="Azumi K."/>
            <person name="Boore J."/>
            <person name="Branno M."/>
            <person name="Chin-Bow S."/>
            <person name="DeSantis R."/>
            <person name="Doyle S."/>
            <person name="Francino P."/>
            <person name="Keys D.N."/>
            <person name="Haga S."/>
            <person name="Hayashi H."/>
            <person name="Hino K."/>
            <person name="Imai K.S."/>
            <person name="Inaba K."/>
            <person name="Kano S."/>
            <person name="Kobayashi K."/>
            <person name="Kobayashi M."/>
            <person name="Lee B.I."/>
            <person name="Makabe K.W."/>
            <person name="Manohar C."/>
            <person name="Matassi G."/>
            <person name="Medina M."/>
            <person name="Mochizuki Y."/>
            <person name="Mount S."/>
            <person name="Morishita T."/>
            <person name="Miura S."/>
            <person name="Nakayama A."/>
            <person name="Nishizaka S."/>
            <person name="Nomoto H."/>
            <person name="Ohta F."/>
            <person name="Oishi K."/>
            <person name="Rigoutsos I."/>
            <person name="Sano M."/>
            <person name="Sasaki A."/>
            <person name="Sasakura Y."/>
            <person name="Shoguchi E."/>
            <person name="Shin-i T."/>
            <person name="Spagnuolo A."/>
            <person name="Stainier D."/>
            <person name="Suzuki M.M."/>
            <person name="Tassy O."/>
            <person name="Takatori N."/>
            <person name="Tokuoka M."/>
            <person name="Yagi K."/>
            <person name="Yoshizaki F."/>
            <person name="Wada S."/>
            <person name="Zhang C."/>
            <person name="Hyatt P.D."/>
            <person name="Larimer F."/>
            <person name="Detter C."/>
            <person name="Doggett N."/>
            <person name="Glavina T."/>
            <person name="Hawkins T."/>
            <person name="Richardson P."/>
            <person name="Lucas S."/>
            <person name="Kohara Y."/>
            <person name="Levine M."/>
            <person name="Satoh N."/>
            <person name="Rokhsar D.S."/>
        </authorList>
    </citation>
    <scope>NUCLEOTIDE SEQUENCE [LARGE SCALE GENOMIC DNA]</scope>
</reference>
<evidence type="ECO:0000313" key="1">
    <source>
        <dbReference type="Ensembl" id="ENSCINP00000035010.1"/>
    </source>
</evidence>
<name>H2XZC6_CIOIN</name>
<dbReference type="AlphaFoldDB" id="H2XZC6"/>
<sequence length="98" mass="10439">MDEFPSQIYGCSNGGMYTEPVSSTNFNAFWLHSSHAAPPLTTSAPSSFSLSITNCVVVSGTNMVTGTPSCFPEYAAASPALPPDEHTNRGLFLCFTHM</sequence>
<evidence type="ECO:0000313" key="2">
    <source>
        <dbReference type="Proteomes" id="UP000008144"/>
    </source>
</evidence>
<dbReference type="HOGENOM" id="CLU_2333019_0_0_1"/>
<dbReference type="InParanoid" id="H2XZC6"/>
<dbReference type="Ensembl" id="ENSCINT00000034791.1">
    <property type="protein sequence ID" value="ENSCINP00000035010.1"/>
    <property type="gene ID" value="ENSCING00000021402.1"/>
</dbReference>
<reference evidence="1" key="3">
    <citation type="submission" date="2025-09" db="UniProtKB">
        <authorList>
            <consortium name="Ensembl"/>
        </authorList>
    </citation>
    <scope>IDENTIFICATION</scope>
</reference>
<accession>H2XZC6</accession>